<feature type="domain" description="Secretion system C-terminal sorting" evidence="2">
    <location>
        <begin position="745"/>
        <end position="810"/>
    </location>
</feature>
<accession>A0A7K1GDD7</accession>
<dbReference type="EMBL" id="WJYA01000005">
    <property type="protein sequence ID" value="MTE27153.1"/>
    <property type="molecule type" value="Genomic_DNA"/>
</dbReference>
<sequence>MKTKLLFTILFFTFITLNSQNIWTGNVDDLWSNADNWSGNVPDSSEDVLIPSGFVVTLDTPANILSLEVQGNSTLNVTQGLTIQNPSEFGDNVVVNWSSGDLIGPGVLTNYGIINLSFSSFDLAGSVVLNNPGEINLSNGATIIIGTQSVLNNSGTGIIDFQSDGVEITSSGALPNVLNNYGTIKTSFSSPSDMGSLSGQFINTDGIFQIDNGTLNLTSTQINLTGGQYNIASNATLNWIGPIEASGVFSGIVNGELNWSGDVTIQTTATFGFSGNSIINSIGGELNGGGTLINNSIISCGSAGLVITDGSTLDNNGEINLNSTSDLLIGSNSTLNNNVSGMINLNNSMGDILSQGIADASRVLNNYGTLVVDLPDVSDTVSIGVKLNNINGYLQVSNGALNLINSAIELSDGVYNVSSTGLLNWSQPITISGILTGNLDGELNWNSTLFISGNANLNFSGSGFIDWVSGNLDGGGTLTNNNLIVKSSGGTKRINNGTTLNNNGEIRQIVGGNISITTNSTLNNNANGLINLQASTSGFNAIGVAPNLLNNYGTIHSNPPSGTTNIGVQVINSGFINVIQNSLSFTGTIDNTISGVMGGVGTINLPGNSSNLTNGGTVAPGLSPGTLFMVNDYKSSSTSNLQIELNGLNQGVDYDLLSINGDADLEGNLEIILGFSPSVNDEFVVLITQGANIINTCNLPASVTATHGGTNYEFDVVCRNNNELVLTVADSTLSESSETVPNAQIYPNPSDNYVYINTTLPIFAIKVYDMFGKLLLSTKHNRFSVKNFPSGIYAIEILSISGNKVTRKIIKN</sequence>
<evidence type="ECO:0000259" key="2">
    <source>
        <dbReference type="Pfam" id="PF18962"/>
    </source>
</evidence>
<dbReference type="InterPro" id="IPR026444">
    <property type="entry name" value="Secre_tail"/>
</dbReference>
<dbReference type="RefSeq" id="WP_155089167.1">
    <property type="nucleotide sequence ID" value="NZ_WJYA01000005.1"/>
</dbReference>
<evidence type="ECO:0000256" key="1">
    <source>
        <dbReference type="ARBA" id="ARBA00022729"/>
    </source>
</evidence>
<dbReference type="AlphaFoldDB" id="A0A7K1GDD7"/>
<protein>
    <submittedName>
        <fullName evidence="3">T9SS type A sorting domain-containing protein</fullName>
    </submittedName>
</protein>
<dbReference type="NCBIfam" id="TIGR04183">
    <property type="entry name" value="Por_Secre_tail"/>
    <property type="match status" value="1"/>
</dbReference>
<keyword evidence="4" id="KW-1185">Reference proteome</keyword>
<proteinExistence type="predicted"/>
<evidence type="ECO:0000313" key="4">
    <source>
        <dbReference type="Proteomes" id="UP000447545"/>
    </source>
</evidence>
<organism evidence="3 4">
    <name type="scientific">Winogradskyella ouciana</name>
    <dbReference type="NCBI Taxonomy" id="2608631"/>
    <lineage>
        <taxon>Bacteria</taxon>
        <taxon>Pseudomonadati</taxon>
        <taxon>Bacteroidota</taxon>
        <taxon>Flavobacteriia</taxon>
        <taxon>Flavobacteriales</taxon>
        <taxon>Flavobacteriaceae</taxon>
        <taxon>Winogradskyella</taxon>
    </lineage>
</organism>
<evidence type="ECO:0000313" key="3">
    <source>
        <dbReference type="EMBL" id="MTE27153.1"/>
    </source>
</evidence>
<keyword evidence="1" id="KW-0732">Signal</keyword>
<dbReference type="Pfam" id="PF18962">
    <property type="entry name" value="Por_Secre_tail"/>
    <property type="match status" value="1"/>
</dbReference>
<comment type="caution">
    <text evidence="3">The sequence shown here is derived from an EMBL/GenBank/DDBJ whole genome shotgun (WGS) entry which is preliminary data.</text>
</comment>
<dbReference type="Proteomes" id="UP000447545">
    <property type="component" value="Unassembled WGS sequence"/>
</dbReference>
<name>A0A7K1GDD7_9FLAO</name>
<reference evidence="3 4" key="1">
    <citation type="submission" date="2019-11" db="EMBL/GenBank/DDBJ databases">
        <title>Winogradskyella ouciana sp. nov., isolated from the hadal seawater of the Mariana Trench.</title>
        <authorList>
            <person name="Liu R."/>
        </authorList>
    </citation>
    <scope>NUCLEOTIDE SEQUENCE [LARGE SCALE GENOMIC DNA]</scope>
    <source>
        <strain evidence="3 4">ZXX205</strain>
    </source>
</reference>
<gene>
    <name evidence="3" type="ORF">F1003_09470</name>
</gene>